<dbReference type="Gene3D" id="3.90.226.10">
    <property type="entry name" value="2-enoyl-CoA Hydratase, Chain A, domain 1"/>
    <property type="match status" value="1"/>
</dbReference>
<dbReference type="Gene3D" id="3.30.750.44">
    <property type="match status" value="1"/>
</dbReference>
<feature type="compositionally biased region" description="Basic and acidic residues" evidence="6">
    <location>
        <begin position="393"/>
        <end position="407"/>
    </location>
</feature>
<reference evidence="9" key="1">
    <citation type="submission" date="2020-10" db="EMBL/GenBank/DDBJ databases">
        <authorList>
            <person name="Gilroy R."/>
        </authorList>
    </citation>
    <scope>NUCLEOTIDE SEQUENCE</scope>
    <source>
        <strain evidence="9">CHK136-897</strain>
    </source>
</reference>
<keyword evidence="2 5" id="KW-0645">Protease</keyword>
<gene>
    <name evidence="9" type="ORF">IAC63_00225</name>
</gene>
<dbReference type="GO" id="GO:0006508">
    <property type="term" value="P:proteolysis"/>
    <property type="evidence" value="ECO:0007669"/>
    <property type="project" value="UniProtKB-KW"/>
</dbReference>
<feature type="chain" id="PRO_5038505478" evidence="7">
    <location>
        <begin position="20"/>
        <end position="489"/>
    </location>
</feature>
<evidence type="ECO:0000256" key="7">
    <source>
        <dbReference type="SAM" id="SignalP"/>
    </source>
</evidence>
<dbReference type="AlphaFoldDB" id="A0A9D1MRQ1"/>
<feature type="region of interest" description="Disordered" evidence="6">
    <location>
        <begin position="393"/>
        <end position="418"/>
    </location>
</feature>
<dbReference type="SMART" id="SM00245">
    <property type="entry name" value="TSPc"/>
    <property type="match status" value="1"/>
</dbReference>
<evidence type="ECO:0000256" key="1">
    <source>
        <dbReference type="ARBA" id="ARBA00009179"/>
    </source>
</evidence>
<evidence type="ECO:0000256" key="5">
    <source>
        <dbReference type="RuleBase" id="RU004404"/>
    </source>
</evidence>
<dbReference type="CDD" id="cd07560">
    <property type="entry name" value="Peptidase_S41_CPP"/>
    <property type="match status" value="1"/>
</dbReference>
<dbReference type="Pfam" id="PF22694">
    <property type="entry name" value="CtpB_N-like"/>
    <property type="match status" value="1"/>
</dbReference>
<dbReference type="PANTHER" id="PTHR32060:SF30">
    <property type="entry name" value="CARBOXY-TERMINAL PROCESSING PROTEASE CTPA"/>
    <property type="match status" value="1"/>
</dbReference>
<comment type="caution">
    <text evidence="9">The sequence shown here is derived from an EMBL/GenBank/DDBJ whole genome shotgun (WGS) entry which is preliminary data.</text>
</comment>
<dbReference type="GO" id="GO:0007165">
    <property type="term" value="P:signal transduction"/>
    <property type="evidence" value="ECO:0007669"/>
    <property type="project" value="TreeGrafter"/>
</dbReference>
<dbReference type="Proteomes" id="UP000824142">
    <property type="component" value="Unassembled WGS sequence"/>
</dbReference>
<sequence length="489" mass="53538">MLKKLVILMALITPVMAFGADKAKKDEPVEHLTDEQIYEQLKKLALVFETARDSFVEEADEKKMLEAAMNGMLQALDPHSSYLSADDFKEFNDKSLGEFGGLGIQITSDRGAVRVISPIDGTPADKAGIKAGDYITHIDDEQVFDMTLNQAVKKMKGRPGTKVKLTIISEGEEPRTLTLKRAIIKVESVKYEEKSIAGADEDTDEKIGYIRISDFGATTSKELSKALEKLEKKGVIGYVLDVRNNPGGYLTAAIDVADAFLDAGEIVSTRGKRKTDIERNFAKPGDLANGKPVVVLINHGSASASEIVAGALQDNGRALVMGSQSFGKGSVQQQKPLGDGTAIHITIARYYTPSGHSIQNEGITPDIEVLQSKIEVLERKESLYSEASFKNSLKNEEAEKDDKKKSDDEEELTDEEKDALDYQLQRAMDMVRAMSKLKARADLVPLTPEDAAVLDAEAQEEENASAGDEKNDKESSKTEKKTDKKSDKK</sequence>
<organism evidence="9 10">
    <name type="scientific">Candidatus Enterousia avicola</name>
    <dbReference type="NCBI Taxonomy" id="2840787"/>
    <lineage>
        <taxon>Bacteria</taxon>
        <taxon>Pseudomonadati</taxon>
        <taxon>Pseudomonadota</taxon>
        <taxon>Alphaproteobacteria</taxon>
        <taxon>Candidatus Enterousia</taxon>
    </lineage>
</organism>
<dbReference type="SUPFAM" id="SSF52096">
    <property type="entry name" value="ClpP/crotonase"/>
    <property type="match status" value="1"/>
</dbReference>
<evidence type="ECO:0000256" key="6">
    <source>
        <dbReference type="SAM" id="MobiDB-lite"/>
    </source>
</evidence>
<dbReference type="FunFam" id="2.30.42.10:FF:000063">
    <property type="entry name" value="Peptidase, S41 family"/>
    <property type="match status" value="1"/>
</dbReference>
<accession>A0A9D1MRQ1</accession>
<evidence type="ECO:0000256" key="3">
    <source>
        <dbReference type="ARBA" id="ARBA00022801"/>
    </source>
</evidence>
<evidence type="ECO:0000313" key="9">
    <source>
        <dbReference type="EMBL" id="HIU65055.1"/>
    </source>
</evidence>
<feature type="region of interest" description="Disordered" evidence="6">
    <location>
        <begin position="439"/>
        <end position="489"/>
    </location>
</feature>
<dbReference type="InterPro" id="IPR004447">
    <property type="entry name" value="Peptidase_S41A"/>
</dbReference>
<dbReference type="InterPro" id="IPR055210">
    <property type="entry name" value="CtpA/B_N"/>
</dbReference>
<dbReference type="Pfam" id="PF13180">
    <property type="entry name" value="PDZ_2"/>
    <property type="match status" value="1"/>
</dbReference>
<dbReference type="PROSITE" id="PS50106">
    <property type="entry name" value="PDZ"/>
    <property type="match status" value="1"/>
</dbReference>
<protein>
    <submittedName>
        <fullName evidence="9">S41 family peptidase</fullName>
    </submittedName>
</protein>
<dbReference type="Gene3D" id="2.30.42.10">
    <property type="match status" value="1"/>
</dbReference>
<keyword evidence="7" id="KW-0732">Signal</keyword>
<dbReference type="InterPro" id="IPR001478">
    <property type="entry name" value="PDZ"/>
</dbReference>
<feature type="compositionally biased region" description="Acidic residues" evidence="6">
    <location>
        <begin position="408"/>
        <end position="418"/>
    </location>
</feature>
<dbReference type="CDD" id="cd06782">
    <property type="entry name" value="cpPDZ_CPP-like"/>
    <property type="match status" value="1"/>
</dbReference>
<dbReference type="GO" id="GO:0008236">
    <property type="term" value="F:serine-type peptidase activity"/>
    <property type="evidence" value="ECO:0007669"/>
    <property type="project" value="UniProtKB-KW"/>
</dbReference>
<dbReference type="NCBIfam" id="TIGR00225">
    <property type="entry name" value="prc"/>
    <property type="match status" value="1"/>
</dbReference>
<comment type="similarity">
    <text evidence="1 5">Belongs to the peptidase S41A family.</text>
</comment>
<dbReference type="Pfam" id="PF03572">
    <property type="entry name" value="Peptidase_S41"/>
    <property type="match status" value="1"/>
</dbReference>
<evidence type="ECO:0000313" key="10">
    <source>
        <dbReference type="Proteomes" id="UP000824142"/>
    </source>
</evidence>
<evidence type="ECO:0000256" key="4">
    <source>
        <dbReference type="ARBA" id="ARBA00022825"/>
    </source>
</evidence>
<reference evidence="9" key="2">
    <citation type="journal article" date="2021" name="PeerJ">
        <title>Extensive microbial diversity within the chicken gut microbiome revealed by metagenomics and culture.</title>
        <authorList>
            <person name="Gilroy R."/>
            <person name="Ravi A."/>
            <person name="Getino M."/>
            <person name="Pursley I."/>
            <person name="Horton D.L."/>
            <person name="Alikhan N.F."/>
            <person name="Baker D."/>
            <person name="Gharbi K."/>
            <person name="Hall N."/>
            <person name="Watson M."/>
            <person name="Adriaenssens E.M."/>
            <person name="Foster-Nyarko E."/>
            <person name="Jarju S."/>
            <person name="Secka A."/>
            <person name="Antonio M."/>
            <person name="Oren A."/>
            <person name="Chaudhuri R.R."/>
            <person name="La Ragione R."/>
            <person name="Hildebrand F."/>
            <person name="Pallen M.J."/>
        </authorList>
    </citation>
    <scope>NUCLEOTIDE SEQUENCE</scope>
    <source>
        <strain evidence="9">CHK136-897</strain>
    </source>
</reference>
<dbReference type="InterPro" id="IPR036034">
    <property type="entry name" value="PDZ_sf"/>
</dbReference>
<keyword evidence="4 5" id="KW-0720">Serine protease</keyword>
<dbReference type="PANTHER" id="PTHR32060">
    <property type="entry name" value="TAIL-SPECIFIC PROTEASE"/>
    <property type="match status" value="1"/>
</dbReference>
<dbReference type="GO" id="GO:0030288">
    <property type="term" value="C:outer membrane-bounded periplasmic space"/>
    <property type="evidence" value="ECO:0007669"/>
    <property type="project" value="TreeGrafter"/>
</dbReference>
<dbReference type="GO" id="GO:0004175">
    <property type="term" value="F:endopeptidase activity"/>
    <property type="evidence" value="ECO:0007669"/>
    <property type="project" value="TreeGrafter"/>
</dbReference>
<dbReference type="SUPFAM" id="SSF50156">
    <property type="entry name" value="PDZ domain-like"/>
    <property type="match status" value="1"/>
</dbReference>
<dbReference type="InterPro" id="IPR005151">
    <property type="entry name" value="Tail-specific_protease"/>
</dbReference>
<feature type="signal peptide" evidence="7">
    <location>
        <begin position="1"/>
        <end position="19"/>
    </location>
</feature>
<keyword evidence="3 5" id="KW-0378">Hydrolase</keyword>
<evidence type="ECO:0000259" key="8">
    <source>
        <dbReference type="PROSITE" id="PS50106"/>
    </source>
</evidence>
<evidence type="ECO:0000256" key="2">
    <source>
        <dbReference type="ARBA" id="ARBA00022670"/>
    </source>
</evidence>
<name>A0A9D1MRQ1_9PROT</name>
<dbReference type="InterPro" id="IPR029045">
    <property type="entry name" value="ClpP/crotonase-like_dom_sf"/>
</dbReference>
<dbReference type="EMBL" id="DVNO01000002">
    <property type="protein sequence ID" value="HIU65055.1"/>
    <property type="molecule type" value="Genomic_DNA"/>
</dbReference>
<feature type="compositionally biased region" description="Basic and acidic residues" evidence="6">
    <location>
        <begin position="467"/>
        <end position="489"/>
    </location>
</feature>
<feature type="domain" description="PDZ" evidence="8">
    <location>
        <begin position="100"/>
        <end position="156"/>
    </location>
</feature>
<dbReference type="SMART" id="SM00228">
    <property type="entry name" value="PDZ"/>
    <property type="match status" value="1"/>
</dbReference>
<proteinExistence type="inferred from homology"/>
<dbReference type="FunFam" id="3.90.226.10:FF:000029">
    <property type="entry name" value="Peptidase, S41 family"/>
    <property type="match status" value="1"/>
</dbReference>